<organism evidence="4 5">
    <name type="scientific">Bifidobacterium oedipodis</name>
    <dbReference type="NCBI Taxonomy" id="2675322"/>
    <lineage>
        <taxon>Bacteria</taxon>
        <taxon>Bacillati</taxon>
        <taxon>Actinomycetota</taxon>
        <taxon>Actinomycetes</taxon>
        <taxon>Bifidobacteriales</taxon>
        <taxon>Bifidobacteriaceae</taxon>
        <taxon>Bifidobacterium</taxon>
    </lineage>
</organism>
<evidence type="ECO:0000313" key="4">
    <source>
        <dbReference type="EMBL" id="NMM94252.1"/>
    </source>
</evidence>
<dbReference type="Proteomes" id="UP000532194">
    <property type="component" value="Unassembled WGS sequence"/>
</dbReference>
<dbReference type="InterPro" id="IPR013708">
    <property type="entry name" value="Shikimate_DH-bd_N"/>
</dbReference>
<dbReference type="SUPFAM" id="SSF51735">
    <property type="entry name" value="NAD(P)-binding Rossmann-fold domains"/>
    <property type="match status" value="1"/>
</dbReference>
<evidence type="ECO:0000256" key="1">
    <source>
        <dbReference type="ARBA" id="ARBA00004871"/>
    </source>
</evidence>
<evidence type="ECO:0000313" key="5">
    <source>
        <dbReference type="Proteomes" id="UP000532194"/>
    </source>
</evidence>
<dbReference type="GO" id="GO:0050661">
    <property type="term" value="F:NADP binding"/>
    <property type="evidence" value="ECO:0007669"/>
    <property type="project" value="TreeGrafter"/>
</dbReference>
<feature type="domain" description="Shikimate dehydrogenase substrate binding N-terminal" evidence="3">
    <location>
        <begin position="10"/>
        <end position="91"/>
    </location>
</feature>
<dbReference type="EMBL" id="JAAIII010000004">
    <property type="protein sequence ID" value="NMM94252.1"/>
    <property type="molecule type" value="Genomic_DNA"/>
</dbReference>
<dbReference type="RefSeq" id="WP_169172296.1">
    <property type="nucleotide sequence ID" value="NZ_JAAIII010000004.1"/>
</dbReference>
<dbReference type="InterPro" id="IPR046346">
    <property type="entry name" value="Aminoacid_DH-like_N_sf"/>
</dbReference>
<dbReference type="Gene3D" id="3.40.50.10860">
    <property type="entry name" value="Leucine Dehydrogenase, chain A, domain 1"/>
    <property type="match status" value="1"/>
</dbReference>
<evidence type="ECO:0000256" key="2">
    <source>
        <dbReference type="ARBA" id="ARBA00023141"/>
    </source>
</evidence>
<accession>A0A7Y0EQ06</accession>
<gene>
    <name evidence="4" type="ORF">G1C95_1439</name>
</gene>
<dbReference type="PANTHER" id="PTHR21089">
    <property type="entry name" value="SHIKIMATE DEHYDROGENASE"/>
    <property type="match status" value="1"/>
</dbReference>
<dbReference type="GO" id="GO:0009073">
    <property type="term" value="P:aromatic amino acid family biosynthetic process"/>
    <property type="evidence" value="ECO:0007669"/>
    <property type="project" value="UniProtKB-KW"/>
</dbReference>
<dbReference type="GO" id="GO:0019632">
    <property type="term" value="P:shikimate metabolic process"/>
    <property type="evidence" value="ECO:0007669"/>
    <property type="project" value="TreeGrafter"/>
</dbReference>
<protein>
    <submittedName>
        <fullName evidence="4">Shikimate 5-dehydrogenase</fullName>
    </submittedName>
</protein>
<keyword evidence="2" id="KW-0057">Aromatic amino acid biosynthesis</keyword>
<dbReference type="PANTHER" id="PTHR21089:SF1">
    <property type="entry name" value="BIFUNCTIONAL 3-DEHYDROQUINATE DEHYDRATASE_SHIKIMATE DEHYDROGENASE, CHLOROPLASTIC"/>
    <property type="match status" value="1"/>
</dbReference>
<reference evidence="4 5" key="1">
    <citation type="submission" date="2020-02" db="EMBL/GenBank/DDBJ databases">
        <title>Characterization of phylogenetic diversity of novel bifidobacterial species isolated in Czech ZOOs.</title>
        <authorList>
            <person name="Lugli G.A."/>
            <person name="Vera N.B."/>
            <person name="Ventura M."/>
        </authorList>
    </citation>
    <scope>NUCLEOTIDE SEQUENCE [LARGE SCALE GENOMIC DNA]</scope>
    <source>
        <strain evidence="4 5">DSM 109957</strain>
    </source>
</reference>
<keyword evidence="5" id="KW-1185">Reference proteome</keyword>
<dbReference type="GO" id="GO:0004764">
    <property type="term" value="F:shikimate 3-dehydrogenase (NADP+) activity"/>
    <property type="evidence" value="ECO:0007669"/>
    <property type="project" value="InterPro"/>
</dbReference>
<proteinExistence type="predicted"/>
<sequence>MATVNHRCAVLGKPIAHSLSPVLHNAAYQSLGLADWHYDRHEVGEESLDAFLKTLDPTWAGLSLTMPLKKTIQTYGEPTNLWARELKVANTAVFDWRNAVDDPAWPHGKPSIKLYNTDVVGIQLAFDHANRELAEHHLARRAGNALIIGNGNTATSAAAAMSLMGEIGHITVAARHLGKNTSIKPVASKFIRTANPYNEIDLADRQAMLQTAADATYVVNTIPGHAADAVADLFSSIPVDAFRGLLLDVVYDPRPTKLMETWRAHGGHAIGGEEMLLYQALVQVLLMTGIWDNDPPSDADERLQDLTVEDDHLEIDMRNALEEAL</sequence>
<dbReference type="InterPro" id="IPR022893">
    <property type="entry name" value="Shikimate_DH_fam"/>
</dbReference>
<dbReference type="Gene3D" id="3.40.50.720">
    <property type="entry name" value="NAD(P)-binding Rossmann-like Domain"/>
    <property type="match status" value="1"/>
</dbReference>
<keyword evidence="2" id="KW-0028">Amino-acid biosynthesis</keyword>
<dbReference type="GO" id="GO:0009423">
    <property type="term" value="P:chorismate biosynthetic process"/>
    <property type="evidence" value="ECO:0007669"/>
    <property type="project" value="TreeGrafter"/>
</dbReference>
<dbReference type="Pfam" id="PF08501">
    <property type="entry name" value="Shikimate_dh_N"/>
    <property type="match status" value="1"/>
</dbReference>
<dbReference type="SUPFAM" id="SSF53223">
    <property type="entry name" value="Aminoacid dehydrogenase-like, N-terminal domain"/>
    <property type="match status" value="1"/>
</dbReference>
<comment type="pathway">
    <text evidence="1">Metabolic intermediate biosynthesis; chorismate biosynthesis; chorismate from D-erythrose 4-phosphate and phosphoenolpyruvate: step 4/7.</text>
</comment>
<dbReference type="GO" id="GO:0005829">
    <property type="term" value="C:cytosol"/>
    <property type="evidence" value="ECO:0007669"/>
    <property type="project" value="TreeGrafter"/>
</dbReference>
<dbReference type="AlphaFoldDB" id="A0A7Y0EQ06"/>
<dbReference type="CDD" id="cd01065">
    <property type="entry name" value="NAD_bind_Shikimate_DH"/>
    <property type="match status" value="1"/>
</dbReference>
<evidence type="ECO:0000259" key="3">
    <source>
        <dbReference type="Pfam" id="PF08501"/>
    </source>
</evidence>
<comment type="caution">
    <text evidence="4">The sequence shown here is derived from an EMBL/GenBank/DDBJ whole genome shotgun (WGS) entry which is preliminary data.</text>
</comment>
<dbReference type="InterPro" id="IPR036291">
    <property type="entry name" value="NAD(P)-bd_dom_sf"/>
</dbReference>
<name>A0A7Y0EQ06_9BIFI</name>